<dbReference type="SMART" id="SM00530">
    <property type="entry name" value="HTH_XRE"/>
    <property type="match status" value="1"/>
</dbReference>
<dbReference type="PROSITE" id="PS50943">
    <property type="entry name" value="HTH_CROC1"/>
    <property type="match status" value="1"/>
</dbReference>
<dbReference type="Gene3D" id="1.10.260.40">
    <property type="entry name" value="lambda repressor-like DNA-binding domains"/>
    <property type="match status" value="1"/>
</dbReference>
<feature type="domain" description="HTH cro/C1-type" evidence="1">
    <location>
        <begin position="52"/>
        <end position="104"/>
    </location>
</feature>
<evidence type="ECO:0000313" key="2">
    <source>
        <dbReference type="EMBL" id="DAF64205.1"/>
    </source>
</evidence>
<dbReference type="InterPro" id="IPR010982">
    <property type="entry name" value="Lambda_DNA-bd_dom_sf"/>
</dbReference>
<organism evidence="2">
    <name type="scientific">Siphoviridae sp. ctKgQ2</name>
    <dbReference type="NCBI Taxonomy" id="2827842"/>
    <lineage>
        <taxon>Viruses</taxon>
        <taxon>Duplodnaviria</taxon>
        <taxon>Heunggongvirae</taxon>
        <taxon>Uroviricota</taxon>
        <taxon>Caudoviricetes</taxon>
    </lineage>
</organism>
<name>A0A8S5TLN8_9CAUD</name>
<reference evidence="2" key="1">
    <citation type="journal article" date="2021" name="Proc. Natl. Acad. Sci. U.S.A.">
        <title>A Catalog of Tens of Thousands of Viruses from Human Metagenomes Reveals Hidden Associations with Chronic Diseases.</title>
        <authorList>
            <person name="Tisza M.J."/>
            <person name="Buck C.B."/>
        </authorList>
    </citation>
    <scope>NUCLEOTIDE SEQUENCE</scope>
    <source>
        <strain evidence="2">CtKgQ2</strain>
    </source>
</reference>
<dbReference type="SUPFAM" id="SSF47413">
    <property type="entry name" value="lambda repressor-like DNA-binding domains"/>
    <property type="match status" value="1"/>
</dbReference>
<sequence>MFFVVFLVVKFVYKNKYRGLTLICQQINRVLFYIFSCQSRKVDISMNPYEKIKELTKQNGISVRELEKRLGYSNGYFSKWKSVSPNSEGLAKVSDYFGVSIDYLLGREKKETPKHVDLSEDDTVFSFDGKEISKETMRKAIAIAKALEENE</sequence>
<dbReference type="EMBL" id="BK032853">
    <property type="protein sequence ID" value="DAF64205.1"/>
    <property type="molecule type" value="Genomic_DNA"/>
</dbReference>
<protein>
    <submittedName>
        <fullName evidence="2">Repressor protein</fullName>
    </submittedName>
</protein>
<accession>A0A8S5TLN8</accession>
<proteinExistence type="predicted"/>
<dbReference type="GO" id="GO:0003677">
    <property type="term" value="F:DNA binding"/>
    <property type="evidence" value="ECO:0007669"/>
    <property type="project" value="InterPro"/>
</dbReference>
<evidence type="ECO:0000259" key="1">
    <source>
        <dbReference type="PROSITE" id="PS50943"/>
    </source>
</evidence>
<dbReference type="CDD" id="cd00093">
    <property type="entry name" value="HTH_XRE"/>
    <property type="match status" value="1"/>
</dbReference>
<dbReference type="InterPro" id="IPR001387">
    <property type="entry name" value="Cro/C1-type_HTH"/>
</dbReference>